<reference evidence="1 2" key="1">
    <citation type="submission" date="2016-12" db="EMBL/GenBank/DDBJ databases">
        <authorList>
            <person name="Song W.-J."/>
            <person name="Kurnit D.M."/>
        </authorList>
    </citation>
    <scope>NUCLEOTIDE SEQUENCE [LARGE SCALE GENOMIC DNA]</scope>
    <source>
        <strain evidence="1 2">STM7296</strain>
    </source>
</reference>
<keyword evidence="2" id="KW-1185">Reference proteome</keyword>
<name>A0A1N7S8R9_9BURK</name>
<protein>
    <submittedName>
        <fullName evidence="1">Uncharacterized protein</fullName>
    </submittedName>
</protein>
<dbReference type="RefSeq" id="WP_094781248.1">
    <property type="nucleotide sequence ID" value="NZ_CYGX02000045.1"/>
</dbReference>
<dbReference type="AlphaFoldDB" id="A0A1N7S8R9"/>
<dbReference type="OrthoDB" id="9048715at2"/>
<evidence type="ECO:0000313" key="2">
    <source>
        <dbReference type="Proteomes" id="UP000187012"/>
    </source>
</evidence>
<organism evidence="1 2">
    <name type="scientific">Paraburkholderia ribeironis</name>
    <dbReference type="NCBI Taxonomy" id="1247936"/>
    <lineage>
        <taxon>Bacteria</taxon>
        <taxon>Pseudomonadati</taxon>
        <taxon>Pseudomonadota</taxon>
        <taxon>Betaproteobacteria</taxon>
        <taxon>Burkholderiales</taxon>
        <taxon>Burkholderiaceae</taxon>
        <taxon>Paraburkholderia</taxon>
    </lineage>
</organism>
<dbReference type="Proteomes" id="UP000187012">
    <property type="component" value="Unassembled WGS sequence"/>
</dbReference>
<gene>
    <name evidence="1" type="ORF">BN2475_450055</name>
</gene>
<accession>A0A1N7S8R9</accession>
<sequence>MLATKVGLVDTTGTVDTQTMAAVAAALNIQVTRDLPKYWPVSASVSYLADPKRIPQGVWPVQLVKTLPPDEGGFHMTRHNQPYAKVIVTPGSEEWAVDASHETIEMLIDPNGNRLQTSNSIEIVGDEIQDGTGRFEYLVEACDPCEADPYTYTIDGIAVSDFITPHFYDPAVTADARYSFTGAVKRPRQILPGGYISWVDPATNEMQQILWVDPGRPPVQRNLGPVTGGSLRLFIEAHTYHKSREKREQLKPEVKAKRAAYREALAAAAEVRASHYK</sequence>
<dbReference type="EMBL" id="CYGX02000045">
    <property type="protein sequence ID" value="SIT43790.1"/>
    <property type="molecule type" value="Genomic_DNA"/>
</dbReference>
<evidence type="ECO:0000313" key="1">
    <source>
        <dbReference type="EMBL" id="SIT43790.1"/>
    </source>
</evidence>
<proteinExistence type="predicted"/>